<dbReference type="GO" id="GO:0008908">
    <property type="term" value="F:isochorismatase activity"/>
    <property type="evidence" value="ECO:0007669"/>
    <property type="project" value="InterPro"/>
</dbReference>
<dbReference type="InterPro" id="IPR036380">
    <property type="entry name" value="Isochorismatase-like_sf"/>
</dbReference>
<name>A0A399G9R2_9ACTN</name>
<dbReference type="AlphaFoldDB" id="A0A399G9R2"/>
<dbReference type="KEGG" id="thao:NI17_011440"/>
<dbReference type="EMBL" id="CP063196">
    <property type="protein sequence ID" value="UOE21651.1"/>
    <property type="molecule type" value="Genomic_DNA"/>
</dbReference>
<dbReference type="InterPro" id="IPR050272">
    <property type="entry name" value="Isochorismatase-like_hydrls"/>
</dbReference>
<protein>
    <submittedName>
        <fullName evidence="1">Isochorismatase family protein</fullName>
    </submittedName>
</protein>
<dbReference type="PANTHER" id="PTHR43540:SF3">
    <property type="entry name" value="ENTEROBACTIN SYNTHASE COMPONENT B"/>
    <property type="match status" value="1"/>
</dbReference>
<proteinExistence type="predicted"/>
<dbReference type="Proteomes" id="UP000265719">
    <property type="component" value="Chromosome"/>
</dbReference>
<gene>
    <name evidence="1" type="ORF">NI17_011440</name>
</gene>
<dbReference type="InterPro" id="IPR016291">
    <property type="entry name" value="Isochorismatase"/>
</dbReference>
<dbReference type="Pfam" id="PF00857">
    <property type="entry name" value="Isochorismatase"/>
    <property type="match status" value="1"/>
</dbReference>
<evidence type="ECO:0000313" key="1">
    <source>
        <dbReference type="EMBL" id="UOE21651.1"/>
    </source>
</evidence>
<dbReference type="Gene3D" id="3.40.50.850">
    <property type="entry name" value="Isochorismatase-like"/>
    <property type="match status" value="1"/>
</dbReference>
<evidence type="ECO:0000313" key="2">
    <source>
        <dbReference type="Proteomes" id="UP000265719"/>
    </source>
</evidence>
<dbReference type="SUPFAM" id="SSF52499">
    <property type="entry name" value="Isochorismatase-like hydrolases"/>
    <property type="match status" value="1"/>
</dbReference>
<dbReference type="OrthoDB" id="5794853at2"/>
<accession>A0A399G9R2</accession>
<dbReference type="RefSeq" id="WP_068693948.1">
    <property type="nucleotide sequence ID" value="NZ_CP063196.1"/>
</dbReference>
<keyword evidence="2" id="KW-1185">Reference proteome</keyword>
<sequence>MTLPAITPYPLPLPEHLPANRASWRIDPARAVLLVHDMQRYFLRPYPDGADPLRGALANIAALTDACRAARIPVCYTAKPGGMDPEQRGLERHFWGGGMRAAAEHTAIDERVAPDAADVVVTKSRYSAFVGTDLAARMAGQGRDQLVVTGVYAHIGCLLTAADAFMRDIQPFFVADATADFTADDHRFALEYAAGRCAVVTSTDRVLAAVGAARIDVSTGG</sequence>
<organism evidence="1 2">
    <name type="scientific">Thermobifida halotolerans</name>
    <dbReference type="NCBI Taxonomy" id="483545"/>
    <lineage>
        <taxon>Bacteria</taxon>
        <taxon>Bacillati</taxon>
        <taxon>Actinomycetota</taxon>
        <taxon>Actinomycetes</taxon>
        <taxon>Streptosporangiales</taxon>
        <taxon>Nocardiopsidaceae</taxon>
        <taxon>Thermobifida</taxon>
    </lineage>
</organism>
<dbReference type="PANTHER" id="PTHR43540">
    <property type="entry name" value="PEROXYUREIDOACRYLATE/UREIDOACRYLATE AMIDOHYDROLASE-RELATED"/>
    <property type="match status" value="1"/>
</dbReference>
<reference evidence="1" key="1">
    <citation type="submission" date="2020-10" db="EMBL/GenBank/DDBJ databases">
        <title>De novo genome project of the cellulose decomposer Thermobifida halotolerans type strain.</title>
        <authorList>
            <person name="Nagy I."/>
            <person name="Horvath B."/>
            <person name="Kukolya J."/>
            <person name="Nagy I."/>
            <person name="Orsini M."/>
        </authorList>
    </citation>
    <scope>NUCLEOTIDE SEQUENCE</scope>
    <source>
        <strain evidence="1">DSM 44931</strain>
    </source>
</reference>
<dbReference type="PRINTS" id="PR01398">
    <property type="entry name" value="ISCHRISMTASE"/>
</dbReference>
<dbReference type="InterPro" id="IPR000868">
    <property type="entry name" value="Isochorismatase-like_dom"/>
</dbReference>